<feature type="domain" description="Tr-type G" evidence="3">
    <location>
        <begin position="270"/>
        <end position="503"/>
    </location>
</feature>
<dbReference type="SUPFAM" id="SSF52540">
    <property type="entry name" value="P-loop containing nucleoside triphosphate hydrolases"/>
    <property type="match status" value="1"/>
</dbReference>
<dbReference type="Pfam" id="PF00009">
    <property type="entry name" value="GTP_EFTU"/>
    <property type="match status" value="1"/>
</dbReference>
<evidence type="ECO:0000256" key="2">
    <source>
        <dbReference type="SAM" id="MobiDB-lite"/>
    </source>
</evidence>
<dbReference type="OrthoDB" id="248233at2759"/>
<dbReference type="InterPro" id="IPR009000">
    <property type="entry name" value="Transl_B-barrel_sf"/>
</dbReference>
<dbReference type="InterPro" id="IPR000795">
    <property type="entry name" value="T_Tr_GTP-bd_dom"/>
</dbReference>
<evidence type="ECO:0000313" key="5">
    <source>
        <dbReference type="Proteomes" id="UP000241890"/>
    </source>
</evidence>
<dbReference type="AlphaFoldDB" id="A0A2R5GLX1"/>
<dbReference type="InParanoid" id="A0A2R5GLX1"/>
<feature type="region of interest" description="Disordered" evidence="2">
    <location>
        <begin position="118"/>
        <end position="153"/>
    </location>
</feature>
<dbReference type="Gene3D" id="2.40.30.10">
    <property type="entry name" value="Translation factors"/>
    <property type="match status" value="1"/>
</dbReference>
<evidence type="ECO:0000313" key="4">
    <source>
        <dbReference type="EMBL" id="GBG29281.1"/>
    </source>
</evidence>
<dbReference type="PANTHER" id="PTHR43721">
    <property type="entry name" value="ELONGATION FACTOR TU-RELATED"/>
    <property type="match status" value="1"/>
</dbReference>
<dbReference type="InterPro" id="IPR050055">
    <property type="entry name" value="EF-Tu_GTPase"/>
</dbReference>
<accession>A0A2R5GLX1</accession>
<dbReference type="Proteomes" id="UP000241890">
    <property type="component" value="Unassembled WGS sequence"/>
</dbReference>
<reference evidence="4 5" key="1">
    <citation type="submission" date="2017-12" db="EMBL/GenBank/DDBJ databases">
        <title>Sequencing, de novo assembly and annotation of complete genome of a new Thraustochytrid species, strain FCC1311.</title>
        <authorList>
            <person name="Sedici K."/>
            <person name="Godart F."/>
            <person name="Aiese Cigliano R."/>
            <person name="Sanseverino W."/>
            <person name="Barakat M."/>
            <person name="Ortet P."/>
            <person name="Marechal E."/>
            <person name="Cagnac O."/>
            <person name="Amato A."/>
        </authorList>
    </citation>
    <scope>NUCLEOTIDE SEQUENCE [LARGE SCALE GENOMIC DNA]</scope>
</reference>
<sequence>MYNFGTMQDAVTRDNRGPLVAALSNSELDVAAAKVVEPLDSSALALASDLDSEVLKTNGTTRRAAKVIHALPSPPAAAVVTAAGAMDVRVARRHGGGAPPVAPVGAGLSARQACKTAKKTAGKMEKAKPTTPPTTARRTHGKRAQQGASRAGAVHPYPAEIESGNWEYKLQLATCSELRLGRLTSQLKWRLAEGGGEAVYVLGVEDDGTPIGIDRKQMSESLKKLRRMATMLACEVVNVRMKNGQEGQIAEVRIRRKRVDVVPDESEALFLGASGTGKTTLVGVLKTDETDDGQGLARLHILKHQHEMDLGLTSATSCHVIRYGSDGEAKLDFDDDQGVPSDIFTDVDGESARKMHGVTETVTLIDTAGHPRYFKTALYGLTAMHPDFAVIIIDAEALQAHGSGNYAGDEGGAAQRIRFTLDLLVMCKLLKVPFIVVVTKSDLFVGGSESQGAQVATLETLARELVAQVFEALSDQGASVPGLQVFVCSSTTKAGIVTLRRALGALRRNAGLGPWPQGAPVVCHRLENCASADACMYVRESFQTCDFDDSGVIVGGRLTSGVVAVGDTLLFGPDSRGGFVNVVVHSIRTAYGADLSVVAAGHTVTFALRLAKKRGAAEKSAEGGVDGAGNVADGGASDTCALDGPDLARIARRGACLCAPDRARHVDWGAKLRVLACLDLNSGAIALELDASKHHEFTLRSSTLKQRVLCSSLRADELNVQFQHRPEALPLQEPVILQRGATIVLAHFCIGTVKTT</sequence>
<dbReference type="GO" id="GO:0005525">
    <property type="term" value="F:GTP binding"/>
    <property type="evidence" value="ECO:0007669"/>
    <property type="project" value="InterPro"/>
</dbReference>
<protein>
    <recommendedName>
        <fullName evidence="1">Elongation factor Tu, chloroplastic</fullName>
    </recommendedName>
</protein>
<organism evidence="4 5">
    <name type="scientific">Hondaea fermentalgiana</name>
    <dbReference type="NCBI Taxonomy" id="2315210"/>
    <lineage>
        <taxon>Eukaryota</taxon>
        <taxon>Sar</taxon>
        <taxon>Stramenopiles</taxon>
        <taxon>Bigyra</taxon>
        <taxon>Labyrinthulomycetes</taxon>
        <taxon>Thraustochytrida</taxon>
        <taxon>Thraustochytriidae</taxon>
        <taxon>Hondaea</taxon>
    </lineage>
</organism>
<dbReference type="GO" id="GO:0003924">
    <property type="term" value="F:GTPase activity"/>
    <property type="evidence" value="ECO:0007669"/>
    <property type="project" value="InterPro"/>
</dbReference>
<dbReference type="PANTHER" id="PTHR43721:SF9">
    <property type="entry name" value="GTP-BINDING PROTEIN 1"/>
    <property type="match status" value="1"/>
</dbReference>
<proteinExistence type="predicted"/>
<dbReference type="SUPFAM" id="SSF50447">
    <property type="entry name" value="Translation proteins"/>
    <property type="match status" value="1"/>
</dbReference>
<gene>
    <name evidence="4" type="ORF">FCC1311_055032</name>
</gene>
<evidence type="ECO:0000259" key="3">
    <source>
        <dbReference type="Pfam" id="PF00009"/>
    </source>
</evidence>
<evidence type="ECO:0000256" key="1">
    <source>
        <dbReference type="ARBA" id="ARBA00021392"/>
    </source>
</evidence>
<dbReference type="EMBL" id="BEYU01000055">
    <property type="protein sequence ID" value="GBG29281.1"/>
    <property type="molecule type" value="Genomic_DNA"/>
</dbReference>
<dbReference type="GO" id="GO:0003746">
    <property type="term" value="F:translation elongation factor activity"/>
    <property type="evidence" value="ECO:0007669"/>
    <property type="project" value="TreeGrafter"/>
</dbReference>
<name>A0A2R5GLX1_9STRA</name>
<comment type="caution">
    <text evidence="4">The sequence shown here is derived from an EMBL/GenBank/DDBJ whole genome shotgun (WGS) entry which is preliminary data.</text>
</comment>
<dbReference type="InterPro" id="IPR027417">
    <property type="entry name" value="P-loop_NTPase"/>
</dbReference>
<dbReference type="Gene3D" id="3.40.50.300">
    <property type="entry name" value="P-loop containing nucleotide triphosphate hydrolases"/>
    <property type="match status" value="1"/>
</dbReference>
<keyword evidence="5" id="KW-1185">Reference proteome</keyword>